<evidence type="ECO:0000259" key="1">
    <source>
        <dbReference type="Pfam" id="PF18722"/>
    </source>
</evidence>
<accession>A0A2S7K0I4</accession>
<evidence type="ECO:0000313" key="3">
    <source>
        <dbReference type="Proteomes" id="UP000239504"/>
    </source>
</evidence>
<comment type="caution">
    <text evidence="2">The sequence shown here is derived from an EMBL/GenBank/DDBJ whole genome shotgun (WGS) entry which is preliminary data.</text>
</comment>
<gene>
    <name evidence="2" type="ORF">CW354_16690</name>
</gene>
<dbReference type="Proteomes" id="UP000239504">
    <property type="component" value="Unassembled WGS sequence"/>
</dbReference>
<dbReference type="InterPro" id="IPR041407">
    <property type="entry name" value="MazG_C"/>
</dbReference>
<evidence type="ECO:0000313" key="2">
    <source>
        <dbReference type="EMBL" id="PQA86017.1"/>
    </source>
</evidence>
<dbReference type="EMBL" id="PJCH01000015">
    <property type="protein sequence ID" value="PQA86017.1"/>
    <property type="molecule type" value="Genomic_DNA"/>
</dbReference>
<feature type="domain" description="MazG C-terminal" evidence="1">
    <location>
        <begin position="195"/>
        <end position="378"/>
    </location>
</feature>
<proteinExistence type="predicted"/>
<keyword evidence="3" id="KW-1185">Reference proteome</keyword>
<dbReference type="Gene3D" id="1.10.287.1080">
    <property type="entry name" value="MazG-like"/>
    <property type="match status" value="1"/>
</dbReference>
<reference evidence="2 3" key="1">
    <citation type="submission" date="2017-12" db="EMBL/GenBank/DDBJ databases">
        <authorList>
            <person name="Hurst M.R.H."/>
        </authorList>
    </citation>
    <scope>NUCLEOTIDE SEQUENCE [LARGE SCALE GENOMIC DNA]</scope>
    <source>
        <strain evidence="2 3">SY-3-19</strain>
    </source>
</reference>
<dbReference type="OrthoDB" id="5953925at2"/>
<sequence length="383" mass="42760">MNGTPPTTHVLLSEYECAVAPTDRFSDTEVIPILLGLFGEVGSVMSTSKKLHREKSAFAGYRRDVEEELGDTLWYVAALCRRLKVNLSDIFAEVLEGNGYTINVAANGDPNNPVAKVMSTTDLAPLDSILLRLGEQSARLLNMDMDPATAKPLLLEFIRVYIEAVQASGVSFAAVLKGNIAKACGRFITPSPDDLPDFDADFPEEEQLPREFEIEITQRADGRSYLRWRGVFIGDPLSDNIGDPDGYRFHDVFHFANAAVLHWSPTFRALIKHKRKSKKDVDEAQDSGRAIVIDEGLSAYIFSHAKSLDFFEGQKGVSFDLLKAVQNFVRGYEVEQCPLHLWENAILQGYDVFRQMRENEGGVVVGNRKERTLRYKPPEGKAV</sequence>
<protein>
    <submittedName>
        <fullName evidence="2">Pyrophosphatase</fullName>
    </submittedName>
</protein>
<dbReference type="Pfam" id="PF18722">
    <property type="entry name" value="MazG_C"/>
    <property type="match status" value="1"/>
</dbReference>
<dbReference type="AlphaFoldDB" id="A0A2S7K0I4"/>
<organism evidence="2 3">
    <name type="scientific">Hyphococcus luteus</name>
    <dbReference type="NCBI Taxonomy" id="2058213"/>
    <lineage>
        <taxon>Bacteria</taxon>
        <taxon>Pseudomonadati</taxon>
        <taxon>Pseudomonadota</taxon>
        <taxon>Alphaproteobacteria</taxon>
        <taxon>Parvularculales</taxon>
        <taxon>Parvularculaceae</taxon>
        <taxon>Hyphococcus</taxon>
    </lineage>
</organism>
<dbReference type="RefSeq" id="WP_104831229.1">
    <property type="nucleotide sequence ID" value="NZ_PJCH01000015.1"/>
</dbReference>
<name>A0A2S7K0I4_9PROT</name>
<dbReference type="InterPro" id="IPR011379">
    <property type="entry name" value="MazG-related_GP37"/>
</dbReference>
<dbReference type="CDD" id="cd11541">
    <property type="entry name" value="NTP-PPase_u4"/>
    <property type="match status" value="1"/>
</dbReference>
<dbReference type="SUPFAM" id="SSF101386">
    <property type="entry name" value="all-alpha NTP pyrophosphatases"/>
    <property type="match status" value="1"/>
</dbReference>